<organism evidence="1 2">
    <name type="scientific">phage Lak_Megaphage_RVC_JS4_GC31</name>
    <dbReference type="NCBI Taxonomy" id="3109228"/>
    <lineage>
        <taxon>Viruses</taxon>
        <taxon>Duplodnaviria</taxon>
        <taxon>Heunggongvirae</taxon>
        <taxon>Uroviricota</taxon>
        <taxon>Caudoviricetes</taxon>
        <taxon>Caudoviricetes code 15 clade</taxon>
    </lineage>
</organism>
<evidence type="ECO:0000313" key="2">
    <source>
        <dbReference type="Proteomes" id="UP001349343"/>
    </source>
</evidence>
<name>A0ABZ0Z107_9CAUD</name>
<protein>
    <submittedName>
        <fullName evidence="1">Uncharacterized protein</fullName>
    </submittedName>
</protein>
<accession>A0ABZ0Z107</accession>
<proteinExistence type="predicted"/>
<dbReference type="EMBL" id="OR769222">
    <property type="protein sequence ID" value="WQJ52869.1"/>
    <property type="molecule type" value="Genomic_DNA"/>
</dbReference>
<reference evidence="1 2" key="1">
    <citation type="submission" date="2023-11" db="EMBL/GenBank/DDBJ databases">
        <authorList>
            <person name="Cook R."/>
            <person name="Crisci M."/>
            <person name="Pye H."/>
            <person name="Adriaenssens E."/>
            <person name="Santini J."/>
        </authorList>
    </citation>
    <scope>NUCLEOTIDE SEQUENCE [LARGE SCALE GENOMIC DNA]</scope>
    <source>
        <strain evidence="1">Lak_Megaphage_RVC_JS4_GC31</strain>
    </source>
</reference>
<dbReference type="Proteomes" id="UP001349343">
    <property type="component" value="Segment"/>
</dbReference>
<keyword evidence="2" id="KW-1185">Reference proteome</keyword>
<evidence type="ECO:0000313" key="1">
    <source>
        <dbReference type="EMBL" id="WQJ52869.1"/>
    </source>
</evidence>
<sequence>MTRCFGNKDYKYCRHMKKVEVDPNDIHKIVKRSATSYSCAWCTLHNCPCQDLKYHCAEIGLVAGHFDEEGNWIEVPV</sequence>